<keyword evidence="9 12" id="KW-0479">Metal-binding</keyword>
<feature type="active site" description="Proton acceptor" evidence="9 10">
    <location>
        <position position="332"/>
    </location>
</feature>
<comment type="subcellular location">
    <subcellularLocation>
        <location evidence="9">Cytoplasm</location>
    </subcellularLocation>
    <subcellularLocation>
        <location evidence="9">Secreted</location>
    </subcellularLocation>
    <subcellularLocation>
        <location evidence="9">Cell surface</location>
    </subcellularLocation>
    <text evidence="9">Fractions of enolase are present in both the cytoplasm and on the cell surface.</text>
</comment>
<feature type="binding site" evidence="9 12">
    <location>
        <position position="307"/>
    </location>
    <ligand>
        <name>Mg(2+)</name>
        <dbReference type="ChEBI" id="CHEBI:18420"/>
    </ligand>
</feature>
<feature type="active site" description="Proton donor" evidence="9 10">
    <location>
        <position position="200"/>
    </location>
</feature>
<gene>
    <name evidence="9" type="primary">eno</name>
    <name evidence="15" type="ORF">UT35_C0017G0002</name>
</gene>
<dbReference type="Pfam" id="PF00113">
    <property type="entry name" value="Enolase_C"/>
    <property type="match status" value="1"/>
</dbReference>
<dbReference type="PIRSF" id="PIRSF001400">
    <property type="entry name" value="Enolase"/>
    <property type="match status" value="1"/>
</dbReference>
<comment type="cofactor">
    <cofactor evidence="12">
        <name>Mg(2+)</name>
        <dbReference type="ChEBI" id="CHEBI:18420"/>
    </cofactor>
    <text evidence="12">Mg(2+) is required for catalysis and for stabilizing the dimer.</text>
</comment>
<evidence type="ECO:0000256" key="6">
    <source>
        <dbReference type="ARBA" id="ARBA00022842"/>
    </source>
</evidence>
<dbReference type="SMART" id="SM01192">
    <property type="entry name" value="Enolase_C"/>
    <property type="match status" value="1"/>
</dbReference>
<dbReference type="InterPro" id="IPR020811">
    <property type="entry name" value="Enolase_N"/>
</dbReference>
<dbReference type="SFLD" id="SFLDF00002">
    <property type="entry name" value="enolase"/>
    <property type="match status" value="1"/>
</dbReference>
<feature type="binding site" evidence="9">
    <location>
        <position position="361"/>
    </location>
    <ligand>
        <name>(2R)-2-phosphoglycerate</name>
        <dbReference type="ChEBI" id="CHEBI:58289"/>
    </ligand>
</feature>
<feature type="binding site" evidence="9">
    <location>
        <position position="362"/>
    </location>
    <ligand>
        <name>(2R)-2-phosphoglycerate</name>
        <dbReference type="ChEBI" id="CHEBI:58289"/>
    </ligand>
</feature>
<evidence type="ECO:0000259" key="14">
    <source>
        <dbReference type="SMART" id="SM01193"/>
    </source>
</evidence>
<dbReference type="EC" id="4.2.1.11" evidence="3 9"/>
<dbReference type="Gene3D" id="3.30.390.10">
    <property type="entry name" value="Enolase-like, N-terminal domain"/>
    <property type="match status" value="1"/>
</dbReference>
<evidence type="ECO:0000256" key="4">
    <source>
        <dbReference type="ARBA" id="ARBA00017068"/>
    </source>
</evidence>
<comment type="caution">
    <text evidence="15">The sequence shown here is derived from an EMBL/GenBank/DDBJ whole genome shotgun (WGS) entry which is preliminary data.</text>
</comment>
<comment type="catalytic activity">
    <reaction evidence="9">
        <text>(2R)-2-phosphoglycerate = phosphoenolpyruvate + H2O</text>
        <dbReference type="Rhea" id="RHEA:10164"/>
        <dbReference type="ChEBI" id="CHEBI:15377"/>
        <dbReference type="ChEBI" id="CHEBI:58289"/>
        <dbReference type="ChEBI" id="CHEBI:58702"/>
        <dbReference type="EC" id="4.2.1.11"/>
    </reaction>
</comment>
<keyword evidence="8 9" id="KW-0456">Lyase</keyword>
<feature type="binding site" evidence="9">
    <location>
        <position position="332"/>
    </location>
    <ligand>
        <name>(2R)-2-phosphoglycerate</name>
        <dbReference type="ChEBI" id="CHEBI:58289"/>
    </ligand>
</feature>
<evidence type="ECO:0000256" key="11">
    <source>
        <dbReference type="PIRSR" id="PIRSR001400-2"/>
    </source>
</evidence>
<sequence>MNTKITKIAGEKILDSRGNATVRVTVDTSGGAGSFAVPSGASTGAFEANENKDINQVIQNIQNLIAPQLIGIEATEQDEIDKIMIELDGTANKSKLSGNAIIGVSVAAAKAAAHSLGQDLFEYLRSLTQIKSSRPVPYLFMNLINGGKHAHSKLPFQEYHIVPQVNSVEESLDMGTKIFKSLRERIDKEMSPSFSNVGDEGGATVDIGTTVETDDVFIPLKLLSETITQLGYTHKVRLAMDVAASSFFDGSNYMIGGNITSDQLYGIYKQMFAEFDIMSVEDPFNEEDFSNFARIHAEYPDKFIVGDDLTVTNVERLAMAINNKSINAIIIKPNQVGTLTETLNTMKMARENDIECIISHRSGETEDDFIADLAYAFGCFGLKSGAPNRGERVVKYNRLAHISKLR</sequence>
<dbReference type="GO" id="GO:0009986">
    <property type="term" value="C:cell surface"/>
    <property type="evidence" value="ECO:0007669"/>
    <property type="project" value="UniProtKB-SubCell"/>
</dbReference>
<evidence type="ECO:0000313" key="15">
    <source>
        <dbReference type="EMBL" id="KKR08068.1"/>
    </source>
</evidence>
<dbReference type="GO" id="GO:0005576">
    <property type="term" value="C:extracellular region"/>
    <property type="evidence" value="ECO:0007669"/>
    <property type="project" value="UniProtKB-SubCell"/>
</dbReference>
<evidence type="ECO:0000256" key="12">
    <source>
        <dbReference type="PIRSR" id="PIRSR001400-3"/>
    </source>
</evidence>
<keyword evidence="9" id="KW-0963">Cytoplasm</keyword>
<feature type="binding site" evidence="11">
    <location>
        <position position="158"/>
    </location>
    <ligand>
        <name>substrate</name>
    </ligand>
</feature>
<dbReference type="EMBL" id="LBWL01000017">
    <property type="protein sequence ID" value="KKR08068.1"/>
    <property type="molecule type" value="Genomic_DNA"/>
</dbReference>
<keyword evidence="6 9" id="KW-0460">Magnesium</keyword>
<feature type="binding site" evidence="9">
    <location>
        <position position="157"/>
    </location>
    <ligand>
        <name>(2R)-2-phosphoglycerate</name>
        <dbReference type="ChEBI" id="CHEBI:58289"/>
    </ligand>
</feature>
<accession>A0A837HPH5</accession>
<dbReference type="SMART" id="SM01193">
    <property type="entry name" value="Enolase_N"/>
    <property type="match status" value="1"/>
</dbReference>
<feature type="binding site" evidence="11">
    <location>
        <begin position="359"/>
        <end position="362"/>
    </location>
    <ligand>
        <name>substrate</name>
    </ligand>
</feature>
<evidence type="ECO:0000259" key="13">
    <source>
        <dbReference type="SMART" id="SM01192"/>
    </source>
</evidence>
<evidence type="ECO:0000256" key="3">
    <source>
        <dbReference type="ARBA" id="ARBA00012058"/>
    </source>
</evidence>
<dbReference type="Proteomes" id="UP000033996">
    <property type="component" value="Unassembled WGS sequence"/>
</dbReference>
<dbReference type="Gene3D" id="3.20.20.120">
    <property type="entry name" value="Enolase-like C-terminal domain"/>
    <property type="match status" value="1"/>
</dbReference>
<dbReference type="InterPro" id="IPR036849">
    <property type="entry name" value="Enolase-like_C_sf"/>
</dbReference>
<evidence type="ECO:0000256" key="1">
    <source>
        <dbReference type="ARBA" id="ARBA00005031"/>
    </source>
</evidence>
<dbReference type="GO" id="GO:0000287">
    <property type="term" value="F:magnesium ion binding"/>
    <property type="evidence" value="ECO:0007669"/>
    <property type="project" value="UniProtKB-UniRule"/>
</dbReference>
<feature type="binding site" evidence="9 12">
    <location>
        <position position="241"/>
    </location>
    <ligand>
        <name>Mg(2+)</name>
        <dbReference type="ChEBI" id="CHEBI:18420"/>
    </ligand>
</feature>
<comment type="function">
    <text evidence="9">Catalyzes the reversible conversion of 2-phosphoglycerate (2-PG) into phosphoenolpyruvate (PEP). It is essential for the degradation of carbohydrates via glycolysis.</text>
</comment>
<dbReference type="Pfam" id="PF03952">
    <property type="entry name" value="Enolase_N"/>
    <property type="match status" value="1"/>
</dbReference>
<feature type="domain" description="Enolase N-terminal" evidence="14">
    <location>
        <begin position="5"/>
        <end position="124"/>
    </location>
</feature>
<dbReference type="SUPFAM" id="SSF51604">
    <property type="entry name" value="Enolase C-terminal domain-like"/>
    <property type="match status" value="1"/>
</dbReference>
<dbReference type="PANTHER" id="PTHR11902">
    <property type="entry name" value="ENOLASE"/>
    <property type="match status" value="1"/>
</dbReference>
<evidence type="ECO:0000256" key="10">
    <source>
        <dbReference type="PIRSR" id="PIRSR001400-1"/>
    </source>
</evidence>
<dbReference type="UniPathway" id="UPA00109">
    <property type="reaction ID" value="UER00187"/>
</dbReference>
<dbReference type="InterPro" id="IPR029017">
    <property type="entry name" value="Enolase-like_N"/>
</dbReference>
<name>A0A837HPH5_9BACT</name>
<feature type="binding site" evidence="9 12">
    <location>
        <position position="281"/>
    </location>
    <ligand>
        <name>Mg(2+)</name>
        <dbReference type="ChEBI" id="CHEBI:18420"/>
    </ligand>
</feature>
<comment type="pathway">
    <text evidence="1 9">Carbohydrate degradation; glycolysis; pyruvate from D-glyceraldehyde 3-phosphate: step 4/5.</text>
</comment>
<evidence type="ECO:0000256" key="2">
    <source>
        <dbReference type="ARBA" id="ARBA00009604"/>
    </source>
</evidence>
<dbReference type="SFLD" id="SFLDG00178">
    <property type="entry name" value="enolase"/>
    <property type="match status" value="1"/>
</dbReference>
<dbReference type="PROSITE" id="PS00164">
    <property type="entry name" value="ENOLASE"/>
    <property type="match status" value="1"/>
</dbReference>
<comment type="similarity">
    <text evidence="2 9">Belongs to the enolase family.</text>
</comment>
<dbReference type="HAMAP" id="MF_00318">
    <property type="entry name" value="Enolase"/>
    <property type="match status" value="1"/>
</dbReference>
<feature type="binding site" evidence="9">
    <location>
        <position position="383"/>
    </location>
    <ligand>
        <name>(2R)-2-phosphoglycerate</name>
        <dbReference type="ChEBI" id="CHEBI:58289"/>
    </ligand>
</feature>
<feature type="binding site" evidence="11">
    <location>
        <position position="383"/>
    </location>
    <ligand>
        <name>substrate</name>
    </ligand>
</feature>
<feature type="binding site" evidence="11">
    <location>
        <position position="149"/>
    </location>
    <ligand>
        <name>substrate</name>
    </ligand>
</feature>
<keyword evidence="7 9" id="KW-0324">Glycolysis</keyword>
<dbReference type="GO" id="GO:0006096">
    <property type="term" value="P:glycolytic process"/>
    <property type="evidence" value="ECO:0007669"/>
    <property type="project" value="UniProtKB-UniRule"/>
</dbReference>
<dbReference type="InterPro" id="IPR020809">
    <property type="entry name" value="Enolase_CS"/>
</dbReference>
<evidence type="ECO:0000256" key="8">
    <source>
        <dbReference type="ARBA" id="ARBA00023239"/>
    </source>
</evidence>
<dbReference type="SUPFAM" id="SSF54826">
    <property type="entry name" value="Enolase N-terminal domain-like"/>
    <property type="match status" value="1"/>
</dbReference>
<evidence type="ECO:0000256" key="9">
    <source>
        <dbReference type="HAMAP-Rule" id="MF_00318"/>
    </source>
</evidence>
<proteinExistence type="inferred from homology"/>
<feature type="binding site" evidence="11">
    <location>
        <position position="281"/>
    </location>
    <ligand>
        <name>substrate</name>
    </ligand>
</feature>
<dbReference type="PRINTS" id="PR00148">
    <property type="entry name" value="ENOLASE"/>
</dbReference>
<feature type="domain" description="Enolase C-terminal TIM barrel" evidence="13">
    <location>
        <begin position="133"/>
        <end position="406"/>
    </location>
</feature>
<reference evidence="15 16" key="1">
    <citation type="journal article" date="2015" name="Nature">
        <title>rRNA introns, odd ribosomes, and small enigmatic genomes across a large radiation of phyla.</title>
        <authorList>
            <person name="Brown C.T."/>
            <person name="Hug L.A."/>
            <person name="Thomas B.C."/>
            <person name="Sharon I."/>
            <person name="Castelle C.J."/>
            <person name="Singh A."/>
            <person name="Wilkins M.J."/>
            <person name="Williams K.H."/>
            <person name="Banfield J.F."/>
        </authorList>
    </citation>
    <scope>NUCLEOTIDE SEQUENCE [LARGE SCALE GENOMIC DNA]</scope>
</reference>
<dbReference type="AlphaFoldDB" id="A0A837HPH5"/>
<dbReference type="GO" id="GO:0004634">
    <property type="term" value="F:phosphopyruvate hydratase activity"/>
    <property type="evidence" value="ECO:0007669"/>
    <property type="project" value="UniProtKB-UniRule"/>
</dbReference>
<evidence type="ECO:0000256" key="5">
    <source>
        <dbReference type="ARBA" id="ARBA00022525"/>
    </source>
</evidence>
<dbReference type="InterPro" id="IPR020810">
    <property type="entry name" value="Enolase_C"/>
</dbReference>
<dbReference type="InterPro" id="IPR000941">
    <property type="entry name" value="Enolase"/>
</dbReference>
<evidence type="ECO:0000313" key="16">
    <source>
        <dbReference type="Proteomes" id="UP000033996"/>
    </source>
</evidence>
<organism evidence="15 16">
    <name type="scientific">Candidatus Yanofskybacteria bacterium GW2011_GWD1_39_16</name>
    <dbReference type="NCBI Taxonomy" id="1619030"/>
    <lineage>
        <taxon>Bacteria</taxon>
        <taxon>Candidatus Yanofskyibacteriota</taxon>
    </lineage>
</organism>
<dbReference type="SFLD" id="SFLDS00001">
    <property type="entry name" value="Enolase"/>
    <property type="match status" value="1"/>
</dbReference>
<feature type="binding site" evidence="11">
    <location>
        <position position="307"/>
    </location>
    <ligand>
        <name>substrate</name>
    </ligand>
</feature>
<dbReference type="PANTHER" id="PTHR11902:SF1">
    <property type="entry name" value="ENOLASE"/>
    <property type="match status" value="1"/>
</dbReference>
<evidence type="ECO:0000256" key="7">
    <source>
        <dbReference type="ARBA" id="ARBA00023152"/>
    </source>
</evidence>
<keyword evidence="5 9" id="KW-0964">Secreted</keyword>
<dbReference type="GO" id="GO:0000015">
    <property type="term" value="C:phosphopyruvate hydratase complex"/>
    <property type="evidence" value="ECO:0007669"/>
    <property type="project" value="InterPro"/>
</dbReference>
<protein>
    <recommendedName>
        <fullName evidence="4 9">Enolase</fullName>
        <ecNumber evidence="3 9">4.2.1.11</ecNumber>
    </recommendedName>
    <alternativeName>
        <fullName evidence="9">2-phospho-D-glycerate hydro-lyase</fullName>
    </alternativeName>
    <alternativeName>
        <fullName evidence="9">2-phosphoglycerate dehydratase</fullName>
    </alternativeName>
</protein>
<comment type="cofactor">
    <cofactor evidence="9">
        <name>Mg(2+)</name>
        <dbReference type="ChEBI" id="CHEBI:18420"/>
    </cofactor>
    <text evidence="9">Binds a second Mg(2+) ion via substrate during catalysis.</text>
</comment>